<dbReference type="EC" id="5.6.2.4" evidence="13 15"/>
<evidence type="ECO:0000256" key="8">
    <source>
        <dbReference type="ARBA" id="ARBA00023125"/>
    </source>
</evidence>
<dbReference type="GO" id="GO:0006310">
    <property type="term" value="P:DNA recombination"/>
    <property type="evidence" value="ECO:0007669"/>
    <property type="project" value="UniProtKB-UniRule"/>
</dbReference>
<keyword evidence="19" id="KW-1185">Reference proteome</keyword>
<dbReference type="Pfam" id="PF00270">
    <property type="entry name" value="DEAD"/>
    <property type="match status" value="1"/>
</dbReference>
<gene>
    <name evidence="18" type="ORF">SAMN04489723_11342</name>
</gene>
<dbReference type="NCBIfam" id="TIGR00643">
    <property type="entry name" value="recG"/>
    <property type="match status" value="1"/>
</dbReference>
<keyword evidence="8" id="KW-0238">DNA-binding</keyword>
<comment type="similarity">
    <text evidence="1 15">Belongs to the helicase family. RecG subfamily.</text>
</comment>
<keyword evidence="6 15" id="KW-0347">Helicase</keyword>
<dbReference type="CDD" id="cd17992">
    <property type="entry name" value="DEXHc_RecG"/>
    <property type="match status" value="1"/>
</dbReference>
<dbReference type="Pfam" id="PF17191">
    <property type="entry name" value="RecG_wedge"/>
    <property type="match status" value="1"/>
</dbReference>
<dbReference type="GO" id="GO:0006281">
    <property type="term" value="P:DNA repair"/>
    <property type="evidence" value="ECO:0007669"/>
    <property type="project" value="UniProtKB-UniRule"/>
</dbReference>
<dbReference type="GO" id="GO:0005524">
    <property type="term" value="F:ATP binding"/>
    <property type="evidence" value="ECO:0007669"/>
    <property type="project" value="UniProtKB-KW"/>
</dbReference>
<evidence type="ECO:0000256" key="5">
    <source>
        <dbReference type="ARBA" id="ARBA00022801"/>
    </source>
</evidence>
<evidence type="ECO:0000313" key="19">
    <source>
        <dbReference type="Proteomes" id="UP000198790"/>
    </source>
</evidence>
<evidence type="ECO:0000259" key="16">
    <source>
        <dbReference type="PROSITE" id="PS51192"/>
    </source>
</evidence>
<dbReference type="InterPro" id="IPR012340">
    <property type="entry name" value="NA-bd_OB-fold"/>
</dbReference>
<evidence type="ECO:0000256" key="14">
    <source>
        <dbReference type="ARBA" id="ARBA00048988"/>
    </source>
</evidence>
<feature type="domain" description="Helicase ATP-binding" evidence="16">
    <location>
        <begin position="282"/>
        <end position="445"/>
    </location>
</feature>
<keyword evidence="7 15" id="KW-0067">ATP-binding</keyword>
<dbReference type="GO" id="GO:0043138">
    <property type="term" value="F:3'-5' DNA helicase activity"/>
    <property type="evidence" value="ECO:0007669"/>
    <property type="project" value="UniProtKB-EC"/>
</dbReference>
<proteinExistence type="inferred from homology"/>
<reference evidence="18 19" key="1">
    <citation type="submission" date="2016-10" db="EMBL/GenBank/DDBJ databases">
        <authorList>
            <person name="de Groot N.N."/>
        </authorList>
    </citation>
    <scope>NUCLEOTIDE SEQUENCE [LARGE SCALE GENOMIC DNA]</scope>
    <source>
        <strain evidence="18 19">DSM 23399</strain>
    </source>
</reference>
<dbReference type="Pfam" id="PF00271">
    <property type="entry name" value="Helicase_C"/>
    <property type="match status" value="1"/>
</dbReference>
<dbReference type="NCBIfam" id="NF008165">
    <property type="entry name" value="PRK10917.1-3"/>
    <property type="match status" value="1"/>
</dbReference>
<dbReference type="PROSITE" id="PS51192">
    <property type="entry name" value="HELICASE_ATP_BIND_1"/>
    <property type="match status" value="1"/>
</dbReference>
<dbReference type="PANTHER" id="PTHR47964:SF1">
    <property type="entry name" value="ATP-DEPENDENT DNA HELICASE HOMOLOG RECG, CHLOROPLASTIC"/>
    <property type="match status" value="1"/>
</dbReference>
<evidence type="ECO:0000256" key="6">
    <source>
        <dbReference type="ARBA" id="ARBA00022806"/>
    </source>
</evidence>
<evidence type="ECO:0000256" key="13">
    <source>
        <dbReference type="ARBA" id="ARBA00034808"/>
    </source>
</evidence>
<keyword evidence="10 15" id="KW-0234">DNA repair</keyword>
<organism evidence="18 19">
    <name type="scientific">Algoriphagus aquimarinus</name>
    <dbReference type="NCBI Taxonomy" id="237018"/>
    <lineage>
        <taxon>Bacteria</taxon>
        <taxon>Pseudomonadati</taxon>
        <taxon>Bacteroidota</taxon>
        <taxon>Cytophagia</taxon>
        <taxon>Cytophagales</taxon>
        <taxon>Cyclobacteriaceae</taxon>
        <taxon>Algoriphagus</taxon>
    </lineage>
</organism>
<keyword evidence="3 15" id="KW-0547">Nucleotide-binding</keyword>
<comment type="catalytic activity">
    <reaction evidence="12 15">
        <text>Couples ATP hydrolysis with the unwinding of duplex DNA by translocating in the 3'-5' direction.</text>
        <dbReference type="EC" id="5.6.2.4"/>
    </reaction>
</comment>
<evidence type="ECO:0000256" key="10">
    <source>
        <dbReference type="ARBA" id="ARBA00023204"/>
    </source>
</evidence>
<evidence type="ECO:0000259" key="17">
    <source>
        <dbReference type="PROSITE" id="PS51194"/>
    </source>
</evidence>
<dbReference type="InterPro" id="IPR027417">
    <property type="entry name" value="P-loop_NTPase"/>
</dbReference>
<dbReference type="InterPro" id="IPR033454">
    <property type="entry name" value="RecG_wedge"/>
</dbReference>
<dbReference type="SUPFAM" id="SSF50249">
    <property type="entry name" value="Nucleic acid-binding proteins"/>
    <property type="match status" value="1"/>
</dbReference>
<dbReference type="Pfam" id="PF19833">
    <property type="entry name" value="RecG_dom3_C"/>
    <property type="match status" value="1"/>
</dbReference>
<evidence type="ECO:0000256" key="12">
    <source>
        <dbReference type="ARBA" id="ARBA00034617"/>
    </source>
</evidence>
<dbReference type="SUPFAM" id="SSF52540">
    <property type="entry name" value="P-loop containing nucleoside triphosphate hydrolases"/>
    <property type="match status" value="2"/>
</dbReference>
<dbReference type="PROSITE" id="PS51194">
    <property type="entry name" value="HELICASE_CTER"/>
    <property type="match status" value="1"/>
</dbReference>
<dbReference type="STRING" id="237018.SAMN04489723_11342"/>
<dbReference type="RefSeq" id="WP_092899175.1">
    <property type="nucleotide sequence ID" value="NZ_FOKK01000013.1"/>
</dbReference>
<evidence type="ECO:0000256" key="15">
    <source>
        <dbReference type="RuleBase" id="RU363016"/>
    </source>
</evidence>
<name>A0A1I1BGQ7_9BACT</name>
<dbReference type="InterPro" id="IPR004609">
    <property type="entry name" value="ATP-dep_DNA_helicase_RecG"/>
</dbReference>
<dbReference type="InterPro" id="IPR047112">
    <property type="entry name" value="RecG/Mfd"/>
</dbReference>
<dbReference type="SMART" id="SM00487">
    <property type="entry name" value="DEXDc"/>
    <property type="match status" value="1"/>
</dbReference>
<evidence type="ECO:0000256" key="2">
    <source>
        <dbReference type="ARBA" id="ARBA00017846"/>
    </source>
</evidence>
<evidence type="ECO:0000256" key="1">
    <source>
        <dbReference type="ARBA" id="ARBA00007504"/>
    </source>
</evidence>
<dbReference type="GO" id="GO:0003677">
    <property type="term" value="F:DNA binding"/>
    <property type="evidence" value="ECO:0007669"/>
    <property type="project" value="UniProtKB-KW"/>
</dbReference>
<evidence type="ECO:0000256" key="3">
    <source>
        <dbReference type="ARBA" id="ARBA00022741"/>
    </source>
</evidence>
<dbReference type="Gene3D" id="3.40.50.300">
    <property type="entry name" value="P-loop containing nucleotide triphosphate hydrolases"/>
    <property type="match status" value="2"/>
</dbReference>
<dbReference type="NCBIfam" id="NF008168">
    <property type="entry name" value="PRK10917.2-2"/>
    <property type="match status" value="1"/>
</dbReference>
<keyword evidence="5 15" id="KW-0378">Hydrolase</keyword>
<keyword evidence="11" id="KW-0413">Isomerase</keyword>
<dbReference type="Proteomes" id="UP000198790">
    <property type="component" value="Unassembled WGS sequence"/>
</dbReference>
<evidence type="ECO:0000313" key="18">
    <source>
        <dbReference type="EMBL" id="SFB48922.1"/>
    </source>
</evidence>
<comment type="catalytic activity">
    <reaction evidence="14 15">
        <text>ATP + H2O = ADP + phosphate + H(+)</text>
        <dbReference type="Rhea" id="RHEA:13065"/>
        <dbReference type="ChEBI" id="CHEBI:15377"/>
        <dbReference type="ChEBI" id="CHEBI:15378"/>
        <dbReference type="ChEBI" id="CHEBI:30616"/>
        <dbReference type="ChEBI" id="CHEBI:43474"/>
        <dbReference type="ChEBI" id="CHEBI:456216"/>
        <dbReference type="EC" id="5.6.2.4"/>
    </reaction>
</comment>
<sequence>MSGFFDTKIEFLKGVGPQRAALINKELNIFTFGELLQHYPFRYEDRTKFFKIRELHSDMESVQVIAKIRKVELVGMGNKKRLVAQVADETGEMEMTWFKGIAWVQKNITPSAAYVFLGKPAQFGRKWSIAHPEMEPLTTANETRNNFQPIYSTTEKLKARFLDSRGISKIMEQLVQVCFPHIQETMSNEILEQYQLIGKKEAIRQIHFPTKPDLLQRARKRLKFEEFFYLQLRLLMLKVARVEKYRGQILNNTELLTEFYTNHIPFELTNAQKRVIRESYGDLKSGKQMNRLIQGDVGSGKTMVAFICALIAISSGAQACLMAPTEILATQHYSGLKEFADMMGLKIDLLTGSTKKAARRIIHEELLSGELKILIGTHALLEDIVQFQNLALAIVDEQHRFGVAQRAKLWAKNEQFIPHVLVMTATPIPRTLAMTLYGDLDVSVIDEMPAGRKPIQTVHRYDKDRLKVFGFINEEVKKGRQVYIVYPLIEESEKMDLKNVMDGYESISRAFPNYPISIVNGSMKADAKEYEMQRFVKGETKIMVATTVIEVGVNVPNASVMIIENAERFGLSQLHQLRGRVGRGAEQSYCILMSKYELSKDSRVRLETMVRTNDGFEIADVDLRLRGPGDLMGTQQSGITDLLIADLSKDAAILTLARDAAQQLLANDAELTQPENLPMLRQIKQQKKTAVNWSRIS</sequence>
<keyword evidence="4 15" id="KW-0227">DNA damage</keyword>
<evidence type="ECO:0000256" key="9">
    <source>
        <dbReference type="ARBA" id="ARBA00023172"/>
    </source>
</evidence>
<dbReference type="CDD" id="cd04488">
    <property type="entry name" value="RecG_wedge_OBF"/>
    <property type="match status" value="1"/>
</dbReference>
<dbReference type="InterPro" id="IPR001650">
    <property type="entry name" value="Helicase_C-like"/>
</dbReference>
<dbReference type="SMART" id="SM00490">
    <property type="entry name" value="HELICc"/>
    <property type="match status" value="1"/>
</dbReference>
<dbReference type="GO" id="GO:0016887">
    <property type="term" value="F:ATP hydrolysis activity"/>
    <property type="evidence" value="ECO:0007669"/>
    <property type="project" value="RHEA"/>
</dbReference>
<dbReference type="AlphaFoldDB" id="A0A1I1BGQ7"/>
<dbReference type="OrthoDB" id="9804325at2"/>
<evidence type="ECO:0000256" key="11">
    <source>
        <dbReference type="ARBA" id="ARBA00023235"/>
    </source>
</evidence>
<evidence type="ECO:0000256" key="7">
    <source>
        <dbReference type="ARBA" id="ARBA00022840"/>
    </source>
</evidence>
<protein>
    <recommendedName>
        <fullName evidence="2 15">ATP-dependent DNA helicase RecG</fullName>
        <ecNumber evidence="13 15">5.6.2.4</ecNumber>
    </recommendedName>
</protein>
<comment type="function">
    <text evidence="15">Plays a critical role in recombination and DNA repair. Helps process Holliday junction intermediates to mature products by catalyzing branch migration. Has replication fork regression activity, unwinds stalled or blocked replication forks to make a HJ that can be resolved. Has a DNA unwinding activity characteristic of a DNA helicase with 3'-5' polarity.</text>
</comment>
<feature type="domain" description="Helicase C-terminal" evidence="17">
    <location>
        <begin position="464"/>
        <end position="629"/>
    </location>
</feature>
<keyword evidence="9 15" id="KW-0233">DNA recombination</keyword>
<dbReference type="EMBL" id="FOKK01000013">
    <property type="protein sequence ID" value="SFB48922.1"/>
    <property type="molecule type" value="Genomic_DNA"/>
</dbReference>
<dbReference type="InterPro" id="IPR014001">
    <property type="entry name" value="Helicase_ATP-bd"/>
</dbReference>
<dbReference type="PANTHER" id="PTHR47964">
    <property type="entry name" value="ATP-DEPENDENT DNA HELICASE HOMOLOG RECG, CHLOROPLASTIC"/>
    <property type="match status" value="1"/>
</dbReference>
<accession>A0A1I1BGQ7</accession>
<dbReference type="InterPro" id="IPR045562">
    <property type="entry name" value="RecG_dom3_C"/>
</dbReference>
<dbReference type="Gene3D" id="2.40.50.140">
    <property type="entry name" value="Nucleic acid-binding proteins"/>
    <property type="match status" value="1"/>
</dbReference>
<dbReference type="InterPro" id="IPR011545">
    <property type="entry name" value="DEAD/DEAH_box_helicase_dom"/>
</dbReference>
<evidence type="ECO:0000256" key="4">
    <source>
        <dbReference type="ARBA" id="ARBA00022763"/>
    </source>
</evidence>